<evidence type="ECO:0000256" key="4">
    <source>
        <dbReference type="ARBA" id="ARBA00048683"/>
    </source>
</evidence>
<comment type="catalytic activity">
    <reaction evidence="4 6">
        <text>sn-glycerol 3-phosphate + NAD(+) = dihydroxyacetone phosphate + NADH + H(+)</text>
        <dbReference type="Rhea" id="RHEA:11092"/>
        <dbReference type="ChEBI" id="CHEBI:15378"/>
        <dbReference type="ChEBI" id="CHEBI:57540"/>
        <dbReference type="ChEBI" id="CHEBI:57597"/>
        <dbReference type="ChEBI" id="CHEBI:57642"/>
        <dbReference type="ChEBI" id="CHEBI:57945"/>
        <dbReference type="EC" id="1.1.1.8"/>
    </reaction>
</comment>
<dbReference type="InterPro" id="IPR017751">
    <property type="entry name" value="G3P_DH_NAD-dep_euk"/>
</dbReference>
<feature type="domain" description="Glycerol-3-phosphate dehydrogenase NAD-dependent N-terminal" evidence="8">
    <location>
        <begin position="139"/>
        <end position="307"/>
    </location>
</feature>
<dbReference type="GO" id="GO:0005975">
    <property type="term" value="P:carbohydrate metabolic process"/>
    <property type="evidence" value="ECO:0007669"/>
    <property type="project" value="InterPro"/>
</dbReference>
<evidence type="ECO:0000256" key="2">
    <source>
        <dbReference type="ARBA" id="ARBA00023002"/>
    </source>
</evidence>
<evidence type="ECO:0000259" key="9">
    <source>
        <dbReference type="Pfam" id="PF07479"/>
    </source>
</evidence>
<gene>
    <name evidence="10" type="ORF">HAND00432_LOCUS14352</name>
</gene>
<dbReference type="InterPro" id="IPR011128">
    <property type="entry name" value="G3P_DH_NAD-dep_N"/>
</dbReference>
<evidence type="ECO:0000256" key="5">
    <source>
        <dbReference type="RuleBase" id="RU000437"/>
    </source>
</evidence>
<evidence type="ECO:0000256" key="6">
    <source>
        <dbReference type="RuleBase" id="RU361243"/>
    </source>
</evidence>
<keyword evidence="3 5" id="KW-0520">NAD</keyword>
<sequence>MISPPLRTAAGLLTICCVSMVISSASALGRRPLTRAGSVAFAAVPLRPAPAPLLPSALRGGSPRLSNVPGEAVSRIGGVWGAATGRLASLLNLRMTKKDDREVESYGHRFEDLSTSRDGVIKDIAKLARESKHTNKGKKVAIVGSGNFASALVPIVGKNCARLDEFQDQVNMWVFEEQVEGRNLSEIINEEHENVKYLPGIKFPENVVAVPDVKKACEGANLLIFCIPHQFLGGICAQVKEVAAPGCIAVSLIKGVEFDDNGIVLISQMLSKQLGGMDVSVLMGANLAWEIAKGSFCETTVGYKKAENGATIQRLFDDPLFRVGVVQDVPGVEACGALKNVVALGAGFCDGLDLGDNSKGAIIRIGLMEMKRFIQSHFPGVKDETFFQSCGVADLIVTCYGGRNRRCAEAFVRAKGEKTFEDLEQELLNGQKLQGTPCAEEIFRILEAEGDLDDYPLFQSIYRIAFCGAPPESMIAAVACYGSTSDICEIPEELPTADSIVGSEI</sequence>
<reference evidence="10" key="1">
    <citation type="submission" date="2021-01" db="EMBL/GenBank/DDBJ databases">
        <authorList>
            <person name="Corre E."/>
            <person name="Pelletier E."/>
            <person name="Niang G."/>
            <person name="Scheremetjew M."/>
            <person name="Finn R."/>
            <person name="Kale V."/>
            <person name="Holt S."/>
            <person name="Cochrane G."/>
            <person name="Meng A."/>
            <person name="Brown T."/>
            <person name="Cohen L."/>
        </authorList>
    </citation>
    <scope>NUCLEOTIDE SEQUENCE</scope>
    <source>
        <strain evidence="10">CCMP644</strain>
    </source>
</reference>
<dbReference type="GO" id="GO:0042803">
    <property type="term" value="F:protein homodimerization activity"/>
    <property type="evidence" value="ECO:0007669"/>
    <property type="project" value="InterPro"/>
</dbReference>
<dbReference type="Gene3D" id="1.10.1040.10">
    <property type="entry name" value="N-(1-d-carboxylethyl)-l-norvaline Dehydrogenase, domain 2"/>
    <property type="match status" value="1"/>
</dbReference>
<dbReference type="GO" id="GO:0005829">
    <property type="term" value="C:cytosol"/>
    <property type="evidence" value="ECO:0007669"/>
    <property type="project" value="TreeGrafter"/>
</dbReference>
<dbReference type="PROSITE" id="PS00957">
    <property type="entry name" value="NAD_G3PDH"/>
    <property type="match status" value="1"/>
</dbReference>
<dbReference type="GO" id="GO:0046168">
    <property type="term" value="P:glycerol-3-phosphate catabolic process"/>
    <property type="evidence" value="ECO:0007669"/>
    <property type="project" value="UniProtKB-UniRule"/>
</dbReference>
<dbReference type="AlphaFoldDB" id="A0A6U4WD35"/>
<dbReference type="FunFam" id="1.10.1040.10:FF:000004">
    <property type="entry name" value="Glycerol-3-phosphate dehydrogenase [NAD(+)]"/>
    <property type="match status" value="1"/>
</dbReference>
<feature type="domain" description="Glycerol-3-phosphate dehydrogenase NAD-dependent C-terminal" evidence="9">
    <location>
        <begin position="328"/>
        <end position="475"/>
    </location>
</feature>
<dbReference type="InterPro" id="IPR006109">
    <property type="entry name" value="G3P_DH_NAD-dep_C"/>
</dbReference>
<dbReference type="PANTHER" id="PTHR11728">
    <property type="entry name" value="GLYCEROL-3-PHOSPHATE DEHYDROGENASE"/>
    <property type="match status" value="1"/>
</dbReference>
<dbReference type="InterPro" id="IPR008927">
    <property type="entry name" value="6-PGluconate_DH-like_C_sf"/>
</dbReference>
<dbReference type="SUPFAM" id="SSF51735">
    <property type="entry name" value="NAD(P)-binding Rossmann-fold domains"/>
    <property type="match status" value="1"/>
</dbReference>
<dbReference type="EMBL" id="HBFX01023613">
    <property type="protein sequence ID" value="CAD8960121.1"/>
    <property type="molecule type" value="Transcribed_RNA"/>
</dbReference>
<dbReference type="Pfam" id="PF07479">
    <property type="entry name" value="NAD_Gly3P_dh_C"/>
    <property type="match status" value="1"/>
</dbReference>
<name>A0A6U4WD35_HEMAN</name>
<keyword evidence="2 5" id="KW-0560">Oxidoreductase</keyword>
<comment type="similarity">
    <text evidence="1 5">Belongs to the NAD-dependent glycerol-3-phosphate dehydrogenase family.</text>
</comment>
<dbReference type="EC" id="1.1.1.8" evidence="6"/>
<dbReference type="SUPFAM" id="SSF48179">
    <property type="entry name" value="6-phosphogluconate dehydrogenase C-terminal domain-like"/>
    <property type="match status" value="1"/>
</dbReference>
<evidence type="ECO:0000259" key="8">
    <source>
        <dbReference type="Pfam" id="PF01210"/>
    </source>
</evidence>
<dbReference type="InterPro" id="IPR013328">
    <property type="entry name" value="6PGD_dom2"/>
</dbReference>
<dbReference type="PRINTS" id="PR00077">
    <property type="entry name" value="GPDHDRGNASE"/>
</dbReference>
<dbReference type="PANTHER" id="PTHR11728:SF8">
    <property type="entry name" value="GLYCEROL-3-PHOSPHATE DEHYDROGENASE [NAD(+)]-RELATED"/>
    <property type="match status" value="1"/>
</dbReference>
<dbReference type="Gene3D" id="3.40.50.720">
    <property type="entry name" value="NAD(P)-binding Rossmann-like Domain"/>
    <property type="match status" value="1"/>
</dbReference>
<dbReference type="InterPro" id="IPR006168">
    <property type="entry name" value="G3P_DH_NAD-dep"/>
</dbReference>
<dbReference type="GO" id="GO:0051287">
    <property type="term" value="F:NAD binding"/>
    <property type="evidence" value="ECO:0007669"/>
    <property type="project" value="UniProtKB-UniRule"/>
</dbReference>
<dbReference type="FunFam" id="3.40.50.720:FF:000365">
    <property type="entry name" value="Glycerol-3-phosphate dehydrogenase [NAD(+)]"/>
    <property type="match status" value="1"/>
</dbReference>
<evidence type="ECO:0000256" key="7">
    <source>
        <dbReference type="SAM" id="SignalP"/>
    </source>
</evidence>
<dbReference type="Pfam" id="PF01210">
    <property type="entry name" value="NAD_Gly3P_dh_N"/>
    <property type="match status" value="1"/>
</dbReference>
<evidence type="ECO:0000256" key="3">
    <source>
        <dbReference type="ARBA" id="ARBA00023027"/>
    </source>
</evidence>
<evidence type="ECO:0000256" key="1">
    <source>
        <dbReference type="ARBA" id="ARBA00011009"/>
    </source>
</evidence>
<proteinExistence type="inferred from homology"/>
<dbReference type="NCBIfam" id="TIGR03376">
    <property type="entry name" value="glycerol3P_DH"/>
    <property type="match status" value="1"/>
</dbReference>
<accession>A0A6U4WD35</accession>
<organism evidence="10">
    <name type="scientific">Hemiselmis andersenii</name>
    <name type="common">Cryptophyte alga</name>
    <dbReference type="NCBI Taxonomy" id="464988"/>
    <lineage>
        <taxon>Eukaryota</taxon>
        <taxon>Cryptophyceae</taxon>
        <taxon>Cryptomonadales</taxon>
        <taxon>Hemiselmidaceae</taxon>
        <taxon>Hemiselmis</taxon>
    </lineage>
</organism>
<feature type="chain" id="PRO_5030160442" description="Glycerol-3-phosphate dehydrogenase [NAD(+)]" evidence="7">
    <location>
        <begin position="28"/>
        <end position="505"/>
    </location>
</feature>
<feature type="signal peptide" evidence="7">
    <location>
        <begin position="1"/>
        <end position="27"/>
    </location>
</feature>
<dbReference type="InterPro" id="IPR036291">
    <property type="entry name" value="NAD(P)-bd_dom_sf"/>
</dbReference>
<evidence type="ECO:0000313" key="10">
    <source>
        <dbReference type="EMBL" id="CAD8960121.1"/>
    </source>
</evidence>
<protein>
    <recommendedName>
        <fullName evidence="6">Glycerol-3-phosphate dehydrogenase [NAD(+)]</fullName>
        <ecNumber evidence="6">1.1.1.8</ecNumber>
    </recommendedName>
</protein>
<dbReference type="GO" id="GO:0141152">
    <property type="term" value="F:glycerol-3-phosphate dehydrogenase (NAD+) activity"/>
    <property type="evidence" value="ECO:0007669"/>
    <property type="project" value="UniProtKB-UniRule"/>
</dbReference>
<keyword evidence="7" id="KW-0732">Signal</keyword>